<dbReference type="NCBIfam" id="TIGR00413">
    <property type="entry name" value="rlpA"/>
    <property type="match status" value="1"/>
</dbReference>
<keyword evidence="3" id="KW-0732">Signal</keyword>
<dbReference type="InterPro" id="IPR009009">
    <property type="entry name" value="RlpA-like_DPBB"/>
</dbReference>
<dbReference type="GO" id="GO:0071555">
    <property type="term" value="P:cell wall organization"/>
    <property type="evidence" value="ECO:0007669"/>
    <property type="project" value="UniProtKB-KW"/>
</dbReference>
<evidence type="ECO:0000313" key="7">
    <source>
        <dbReference type="EMBL" id="PZD71560.1"/>
    </source>
</evidence>
<evidence type="ECO:0000256" key="5">
    <source>
        <dbReference type="SAM" id="MobiDB-lite"/>
    </source>
</evidence>
<dbReference type="GO" id="GO:0000270">
    <property type="term" value="P:peptidoglycan metabolic process"/>
    <property type="evidence" value="ECO:0007669"/>
    <property type="project" value="UniProtKB-UniRule"/>
</dbReference>
<feature type="chain" id="PRO_5016184626" description="Probable endolytic peptidoglycan transglycosylase RlpA" evidence="3">
    <location>
        <begin position="22"/>
        <end position="328"/>
    </location>
</feature>
<dbReference type="RefSeq" id="WP_110987977.1">
    <property type="nucleotide sequence ID" value="NZ_CAWNWM010000016.1"/>
</dbReference>
<dbReference type="Gene3D" id="2.40.40.10">
    <property type="entry name" value="RlpA-like domain"/>
    <property type="match status" value="1"/>
</dbReference>
<evidence type="ECO:0000259" key="6">
    <source>
        <dbReference type="Pfam" id="PF03330"/>
    </source>
</evidence>
<feature type="region of interest" description="Disordered" evidence="5">
    <location>
        <begin position="30"/>
        <end position="63"/>
    </location>
</feature>
<dbReference type="CDD" id="cd22268">
    <property type="entry name" value="DPBB_RlpA-like"/>
    <property type="match status" value="1"/>
</dbReference>
<organism evidence="7 8">
    <name type="scientific">Acaryochloris thomasi RCC1774</name>
    <dbReference type="NCBI Taxonomy" id="1764569"/>
    <lineage>
        <taxon>Bacteria</taxon>
        <taxon>Bacillati</taxon>
        <taxon>Cyanobacteriota</taxon>
        <taxon>Cyanophyceae</taxon>
        <taxon>Acaryochloridales</taxon>
        <taxon>Acaryochloridaceae</taxon>
        <taxon>Acaryochloris</taxon>
        <taxon>Acaryochloris thomasi</taxon>
    </lineage>
</organism>
<accession>A0A2W1JC06</accession>
<feature type="compositionally biased region" description="Low complexity" evidence="5">
    <location>
        <begin position="43"/>
        <end position="58"/>
    </location>
</feature>
<feature type="domain" description="RlpA-like protein double-psi beta-barrel" evidence="6">
    <location>
        <begin position="236"/>
        <end position="324"/>
    </location>
</feature>
<dbReference type="InterPro" id="IPR036908">
    <property type="entry name" value="RlpA-like_sf"/>
</dbReference>
<dbReference type="Proteomes" id="UP000248857">
    <property type="component" value="Unassembled WGS sequence"/>
</dbReference>
<keyword evidence="2 3" id="KW-0961">Cell wall biogenesis/degradation</keyword>
<comment type="function">
    <text evidence="3">Lytic transglycosylase with a strong preference for naked glycan strands that lack stem peptides.</text>
</comment>
<feature type="signal peptide" evidence="3">
    <location>
        <begin position="1"/>
        <end position="21"/>
    </location>
</feature>
<dbReference type="SUPFAM" id="SSF50685">
    <property type="entry name" value="Barwin-like endoglucanases"/>
    <property type="match status" value="1"/>
</dbReference>
<dbReference type="OrthoDB" id="9779128at2"/>
<evidence type="ECO:0000256" key="4">
    <source>
        <dbReference type="RuleBase" id="RU003495"/>
    </source>
</evidence>
<dbReference type="PANTHER" id="PTHR34183:SF8">
    <property type="entry name" value="ENDOLYTIC PEPTIDOGLYCAN TRANSGLYCOSYLASE RLPA-RELATED"/>
    <property type="match status" value="1"/>
</dbReference>
<keyword evidence="1 3" id="KW-0456">Lyase</keyword>
<dbReference type="AlphaFoldDB" id="A0A2W1JC06"/>
<evidence type="ECO:0000313" key="8">
    <source>
        <dbReference type="Proteomes" id="UP000248857"/>
    </source>
</evidence>
<dbReference type="InterPro" id="IPR012997">
    <property type="entry name" value="RplA"/>
</dbReference>
<comment type="caution">
    <text evidence="7">The sequence shown here is derived from an EMBL/GenBank/DDBJ whole genome shotgun (WGS) entry which is preliminary data.</text>
</comment>
<dbReference type="HAMAP" id="MF_02071">
    <property type="entry name" value="RlpA"/>
    <property type="match status" value="1"/>
</dbReference>
<protein>
    <recommendedName>
        <fullName evidence="3">Probable endolytic peptidoglycan transglycosylase RlpA</fullName>
        <ecNumber evidence="3">4.2.2.-</ecNumber>
    </recommendedName>
</protein>
<evidence type="ECO:0000256" key="2">
    <source>
        <dbReference type="ARBA" id="ARBA00023316"/>
    </source>
</evidence>
<proteinExistence type="inferred from homology"/>
<dbReference type="Pfam" id="PF03330">
    <property type="entry name" value="DPBB_1"/>
    <property type="match status" value="1"/>
</dbReference>
<dbReference type="PANTHER" id="PTHR34183">
    <property type="entry name" value="ENDOLYTIC PEPTIDOGLYCAN TRANSGLYCOSYLASE RLPA"/>
    <property type="match status" value="1"/>
</dbReference>
<evidence type="ECO:0000256" key="3">
    <source>
        <dbReference type="HAMAP-Rule" id="MF_02071"/>
    </source>
</evidence>
<dbReference type="EC" id="4.2.2.-" evidence="3"/>
<dbReference type="EMBL" id="PQWO01000016">
    <property type="protein sequence ID" value="PZD71560.1"/>
    <property type="molecule type" value="Genomic_DNA"/>
</dbReference>
<dbReference type="GO" id="GO:0008932">
    <property type="term" value="F:lytic endotransglycosylase activity"/>
    <property type="evidence" value="ECO:0007669"/>
    <property type="project" value="UniProtKB-UniRule"/>
</dbReference>
<name>A0A2W1JC06_9CYAN</name>
<comment type="similarity">
    <text evidence="3 4">Belongs to the RlpA family.</text>
</comment>
<keyword evidence="8" id="KW-1185">Reference proteome</keyword>
<evidence type="ECO:0000256" key="1">
    <source>
        <dbReference type="ARBA" id="ARBA00023239"/>
    </source>
</evidence>
<gene>
    <name evidence="7" type="primary">rlpA_1</name>
    <name evidence="3" type="synonym">rlpA</name>
    <name evidence="7" type="ORF">C1752_06180</name>
</gene>
<dbReference type="InterPro" id="IPR034718">
    <property type="entry name" value="RlpA"/>
</dbReference>
<reference evidence="7 8" key="1">
    <citation type="journal article" date="2018" name="Sci. Rep.">
        <title>A novel species of the marine cyanobacterium Acaryochloris with a unique pigment content and lifestyle.</title>
        <authorList>
            <person name="Partensky F."/>
            <person name="Six C."/>
            <person name="Ratin M."/>
            <person name="Garczarek L."/>
            <person name="Vaulot D."/>
            <person name="Probert I."/>
            <person name="Calteau A."/>
            <person name="Gourvil P."/>
            <person name="Marie D."/>
            <person name="Grebert T."/>
            <person name="Bouchier C."/>
            <person name="Le Panse S."/>
            <person name="Gachenot M."/>
            <person name="Rodriguez F."/>
            <person name="Garrido J.L."/>
        </authorList>
    </citation>
    <scope>NUCLEOTIDE SEQUENCE [LARGE SCALE GENOMIC DNA]</scope>
    <source>
        <strain evidence="7 8">RCC1774</strain>
    </source>
</reference>
<sequence length="328" mass="35340" precursor="true">MKTKPILTGLASALVVSVVCALSVSQASEQTGEALQPEQGEATVTQSEPESETTVPESSVEKVGEVEAEATEASLTQLYSHEILGKSAVTLYVKDIPVVTFLGDSSKAKAAAGTKVAGDASIDETKDPMWRATTVAAKINQFQQSGANADLVRVIWDKKQKTYVIRVQDEQLLAINQETILPKTTKDVAEDALKITNLLRRQLGEDKALTDIPGRPKPKIAKAAKNKNAAVRYQLSGQASWYGGYFHGRKTASGERYNQNALTAAHKTLRFGTRVRVTNLNNGRSVVVRINDRGPFVRGRIIDMSRKGAQAIGLTGSGVAPVRVDVLK</sequence>